<keyword evidence="1" id="KW-0472">Membrane</keyword>
<proteinExistence type="predicted"/>
<feature type="non-terminal residue" evidence="2">
    <location>
        <position position="1"/>
    </location>
</feature>
<sequence length="64" mass="7273">FRIILLSNQKRISLQAVFLLTNLLYEEMRNVNVGTMVFLGIMLMIFQIPTIIGEKEEGTDGNGK</sequence>
<evidence type="ECO:0000256" key="1">
    <source>
        <dbReference type="SAM" id="Phobius"/>
    </source>
</evidence>
<dbReference type="RefSeq" id="WP_262575490.1">
    <property type="nucleotide sequence ID" value="NZ_JAOQJU010000015.1"/>
</dbReference>
<evidence type="ECO:0000313" key="3">
    <source>
        <dbReference type="Proteomes" id="UP001652431"/>
    </source>
</evidence>
<keyword evidence="1" id="KW-1133">Transmembrane helix</keyword>
<keyword evidence="1" id="KW-0812">Transmembrane</keyword>
<keyword evidence="3" id="KW-1185">Reference proteome</keyword>
<evidence type="ECO:0000313" key="2">
    <source>
        <dbReference type="EMBL" id="MCU6687175.1"/>
    </source>
</evidence>
<organism evidence="2 3">
    <name type="scientific">Dorea acetigenes</name>
    <dbReference type="NCBI Taxonomy" id="2981787"/>
    <lineage>
        <taxon>Bacteria</taxon>
        <taxon>Bacillati</taxon>
        <taxon>Bacillota</taxon>
        <taxon>Clostridia</taxon>
        <taxon>Lachnospirales</taxon>
        <taxon>Lachnospiraceae</taxon>
        <taxon>Dorea</taxon>
    </lineage>
</organism>
<feature type="transmembrane region" description="Helical" evidence="1">
    <location>
        <begin position="31"/>
        <end position="52"/>
    </location>
</feature>
<dbReference type="EMBL" id="JAOQJU010000015">
    <property type="protein sequence ID" value="MCU6687175.1"/>
    <property type="molecule type" value="Genomic_DNA"/>
</dbReference>
<dbReference type="Proteomes" id="UP001652431">
    <property type="component" value="Unassembled WGS sequence"/>
</dbReference>
<reference evidence="2 3" key="1">
    <citation type="journal article" date="2021" name="ISME Commun">
        <title>Automated analysis of genomic sequences facilitates high-throughput and comprehensive description of bacteria.</title>
        <authorList>
            <person name="Hitch T.C.A."/>
        </authorList>
    </citation>
    <scope>NUCLEOTIDE SEQUENCE [LARGE SCALE GENOMIC DNA]</scope>
    <source>
        <strain evidence="2 3">Sanger_03</strain>
    </source>
</reference>
<protein>
    <submittedName>
        <fullName evidence="2">Uncharacterized protein</fullName>
    </submittedName>
</protein>
<name>A0ABT2RP40_9FIRM</name>
<gene>
    <name evidence="2" type="ORF">OCV99_11610</name>
</gene>
<accession>A0ABT2RP40</accession>
<comment type="caution">
    <text evidence="2">The sequence shown here is derived from an EMBL/GenBank/DDBJ whole genome shotgun (WGS) entry which is preliminary data.</text>
</comment>